<organism evidence="2 3">
    <name type="scientific">Meganyctiphanes norvegica</name>
    <name type="common">Northern krill</name>
    <name type="synonym">Thysanopoda norvegica</name>
    <dbReference type="NCBI Taxonomy" id="48144"/>
    <lineage>
        <taxon>Eukaryota</taxon>
        <taxon>Metazoa</taxon>
        <taxon>Ecdysozoa</taxon>
        <taxon>Arthropoda</taxon>
        <taxon>Crustacea</taxon>
        <taxon>Multicrustacea</taxon>
        <taxon>Malacostraca</taxon>
        <taxon>Eumalacostraca</taxon>
        <taxon>Eucarida</taxon>
        <taxon>Euphausiacea</taxon>
        <taxon>Euphausiidae</taxon>
        <taxon>Meganyctiphanes</taxon>
    </lineage>
</organism>
<protein>
    <submittedName>
        <fullName evidence="2">Uncharacterized protein</fullName>
    </submittedName>
</protein>
<proteinExistence type="predicted"/>
<evidence type="ECO:0000256" key="1">
    <source>
        <dbReference type="SAM" id="SignalP"/>
    </source>
</evidence>
<feature type="signal peptide" evidence="1">
    <location>
        <begin position="1"/>
        <end position="20"/>
    </location>
</feature>
<feature type="chain" id="PRO_5043595565" evidence="1">
    <location>
        <begin position="21"/>
        <end position="143"/>
    </location>
</feature>
<gene>
    <name evidence="2" type="ORF">MNOR_LOCUS14430</name>
</gene>
<name>A0AAV2QQF6_MEGNR</name>
<evidence type="ECO:0000313" key="2">
    <source>
        <dbReference type="EMBL" id="CAL4091789.1"/>
    </source>
</evidence>
<dbReference type="EMBL" id="CAXKWB010008648">
    <property type="protein sequence ID" value="CAL4091789.1"/>
    <property type="molecule type" value="Genomic_DNA"/>
</dbReference>
<comment type="caution">
    <text evidence="2">The sequence shown here is derived from an EMBL/GenBank/DDBJ whole genome shotgun (WGS) entry which is preliminary data.</text>
</comment>
<reference evidence="2 3" key="1">
    <citation type="submission" date="2024-05" db="EMBL/GenBank/DDBJ databases">
        <authorList>
            <person name="Wallberg A."/>
        </authorList>
    </citation>
    <scope>NUCLEOTIDE SEQUENCE [LARGE SCALE GENOMIC DNA]</scope>
</reference>
<dbReference type="AlphaFoldDB" id="A0AAV2QQF6"/>
<evidence type="ECO:0000313" key="3">
    <source>
        <dbReference type="Proteomes" id="UP001497623"/>
    </source>
</evidence>
<keyword evidence="3" id="KW-1185">Reference proteome</keyword>
<sequence>MKSFVTISAIVLSIAALGWSQIITPYECHCGVFISIPTGEIELFHMKSAHVDGCGTEASVAACIENCKSEWTGMYKSGDLLAELPSGYTLGQEMCIGAVELFHPFIHNADGQVFARNCEGDWEDIDMGTKQPLCCNAGHWHEC</sequence>
<accession>A0AAV2QQF6</accession>
<keyword evidence="1" id="KW-0732">Signal</keyword>
<dbReference type="Proteomes" id="UP001497623">
    <property type="component" value="Unassembled WGS sequence"/>
</dbReference>